<dbReference type="InterPro" id="IPR023614">
    <property type="entry name" value="Porin_dom_sf"/>
</dbReference>
<dbReference type="RefSeq" id="WP_171624074.1">
    <property type="nucleotide sequence ID" value="NZ_JABBPG010000001.1"/>
</dbReference>
<name>A0A849V8K2_9GAMM</name>
<accession>A0A849V8K2</accession>
<sequence length="379" mass="43481">MKNLLTVTSTIAMLVSTCALADVNISGYGSIIAGKTLGTVDDPLKPGQTRDEIFTADFYDVGQYKNDLTFKAESMFAVQAVIDLADNFSATAQLVAKGVDDFEPEFDWYYVTYQASENLRFMAGRRNIPMYYFSEFSEVGYAYPWMRPPSNLYWWQVTQFNGISAMYDFEMGGFSNTVTFFYGNEYSDDNVEMLYYNKLYGGNARTVNEFWTDITGMNWNISGDSFDLRFVYFTNDRDRETIQQDGSIDPYTPFSQTFMGLGGNVSLNQFTLLFDINMVDYDDNVGTEFPTYLLSLVYNWGDYQPYISYSKADHERTKGVPTEDLEEHYVLGYGLRYNFLPNAAFKIQYDKFVDQGHKPTGWAYHGDSRAITFGVDFVF</sequence>
<dbReference type="EMBL" id="JABBPG010000001">
    <property type="protein sequence ID" value="NOU48963.1"/>
    <property type="molecule type" value="Genomic_DNA"/>
</dbReference>
<evidence type="ECO:0000259" key="2">
    <source>
        <dbReference type="Pfam" id="PF13609"/>
    </source>
</evidence>
<dbReference type="SUPFAM" id="SSF56935">
    <property type="entry name" value="Porins"/>
    <property type="match status" value="1"/>
</dbReference>
<dbReference type="Gene3D" id="2.40.160.10">
    <property type="entry name" value="Porin"/>
    <property type="match status" value="1"/>
</dbReference>
<dbReference type="GO" id="GO:0016020">
    <property type="term" value="C:membrane"/>
    <property type="evidence" value="ECO:0007669"/>
    <property type="project" value="InterPro"/>
</dbReference>
<feature type="chain" id="PRO_5032797304" evidence="1">
    <location>
        <begin position="22"/>
        <end position="379"/>
    </location>
</feature>
<gene>
    <name evidence="3" type="ORF">HG263_00165</name>
</gene>
<dbReference type="AlphaFoldDB" id="A0A849V8K2"/>
<proteinExistence type="predicted"/>
<evidence type="ECO:0000313" key="3">
    <source>
        <dbReference type="EMBL" id="NOU48963.1"/>
    </source>
</evidence>
<keyword evidence="4" id="KW-1185">Reference proteome</keyword>
<evidence type="ECO:0000313" key="4">
    <source>
        <dbReference type="Proteomes" id="UP000586305"/>
    </source>
</evidence>
<protein>
    <submittedName>
        <fullName evidence="3">Porin</fullName>
    </submittedName>
</protein>
<dbReference type="InterPro" id="IPR033900">
    <property type="entry name" value="Gram_neg_porin_domain"/>
</dbReference>
<evidence type="ECO:0000256" key="1">
    <source>
        <dbReference type="SAM" id="SignalP"/>
    </source>
</evidence>
<organism evidence="3 4">
    <name type="scientific">Pseudoalteromonas caenipelagi</name>
    <dbReference type="NCBI Taxonomy" id="2726988"/>
    <lineage>
        <taxon>Bacteria</taxon>
        <taxon>Pseudomonadati</taxon>
        <taxon>Pseudomonadota</taxon>
        <taxon>Gammaproteobacteria</taxon>
        <taxon>Alteromonadales</taxon>
        <taxon>Pseudoalteromonadaceae</taxon>
        <taxon>Pseudoalteromonas</taxon>
    </lineage>
</organism>
<feature type="signal peptide" evidence="1">
    <location>
        <begin position="1"/>
        <end position="21"/>
    </location>
</feature>
<dbReference type="Proteomes" id="UP000586305">
    <property type="component" value="Unassembled WGS sequence"/>
</dbReference>
<dbReference type="Pfam" id="PF13609">
    <property type="entry name" value="Porin_4"/>
    <property type="match status" value="1"/>
</dbReference>
<reference evidence="3 4" key="1">
    <citation type="submission" date="2020-04" db="EMBL/GenBank/DDBJ databases">
        <title>Pseudoalteromonas caenipelagi sp. nov., isolated from a tidal flat.</title>
        <authorList>
            <person name="Park S."/>
            <person name="Yoon J.-H."/>
        </authorList>
    </citation>
    <scope>NUCLEOTIDE SEQUENCE [LARGE SCALE GENOMIC DNA]</scope>
    <source>
        <strain evidence="3 4">JBTF-M23</strain>
    </source>
</reference>
<comment type="caution">
    <text evidence="3">The sequence shown here is derived from an EMBL/GenBank/DDBJ whole genome shotgun (WGS) entry which is preliminary data.</text>
</comment>
<dbReference type="GO" id="GO:0015288">
    <property type="term" value="F:porin activity"/>
    <property type="evidence" value="ECO:0007669"/>
    <property type="project" value="InterPro"/>
</dbReference>
<feature type="domain" description="Porin" evidence="2">
    <location>
        <begin position="9"/>
        <end position="351"/>
    </location>
</feature>
<keyword evidence="1" id="KW-0732">Signal</keyword>